<dbReference type="SUPFAM" id="SSF51735">
    <property type="entry name" value="NAD(P)-binding Rossmann-fold domains"/>
    <property type="match status" value="1"/>
</dbReference>
<dbReference type="AlphaFoldDB" id="A0AAN6UUB2"/>
<accession>A0AAN6UUB2</accession>
<evidence type="ECO:0000313" key="3">
    <source>
        <dbReference type="EMBL" id="KAK4139353.1"/>
    </source>
</evidence>
<feature type="region of interest" description="Disordered" evidence="2">
    <location>
        <begin position="199"/>
        <end position="218"/>
    </location>
</feature>
<reference evidence="3" key="2">
    <citation type="submission" date="2023-05" db="EMBL/GenBank/DDBJ databases">
        <authorList>
            <consortium name="Lawrence Berkeley National Laboratory"/>
            <person name="Steindorff A."/>
            <person name="Hensen N."/>
            <person name="Bonometti L."/>
            <person name="Westerberg I."/>
            <person name="Brannstrom I.O."/>
            <person name="Guillou S."/>
            <person name="Cros-Aarteil S."/>
            <person name="Calhoun S."/>
            <person name="Haridas S."/>
            <person name="Kuo A."/>
            <person name="Mondo S."/>
            <person name="Pangilinan J."/>
            <person name="Riley R."/>
            <person name="Labutti K."/>
            <person name="Andreopoulos B."/>
            <person name="Lipzen A."/>
            <person name="Chen C."/>
            <person name="Yanf M."/>
            <person name="Daum C."/>
            <person name="Ng V."/>
            <person name="Clum A."/>
            <person name="Ohm R."/>
            <person name="Martin F."/>
            <person name="Silar P."/>
            <person name="Natvig D."/>
            <person name="Lalanne C."/>
            <person name="Gautier V."/>
            <person name="Ament-Velasquez S.L."/>
            <person name="Kruys A."/>
            <person name="Hutchinson M.I."/>
            <person name="Powell A.J."/>
            <person name="Barry K."/>
            <person name="Miller A.N."/>
            <person name="Grigoriev I.V."/>
            <person name="Debuchy R."/>
            <person name="Gladieux P."/>
            <person name="Thoren M.H."/>
            <person name="Johannesson H."/>
        </authorList>
    </citation>
    <scope>NUCLEOTIDE SEQUENCE</scope>
    <source>
        <strain evidence="3">CBS 141.50</strain>
    </source>
</reference>
<dbReference type="InterPro" id="IPR036291">
    <property type="entry name" value="NAD(P)-bd_dom_sf"/>
</dbReference>
<dbReference type="Gene3D" id="3.40.50.720">
    <property type="entry name" value="NAD(P)-binding Rossmann-like Domain"/>
    <property type="match status" value="1"/>
</dbReference>
<gene>
    <name evidence="3" type="ORF">C8A04DRAFT_33173</name>
</gene>
<dbReference type="GeneID" id="87818965"/>
<dbReference type="InterPro" id="IPR051606">
    <property type="entry name" value="Polyketide_Oxido-like"/>
</dbReference>
<evidence type="ECO:0000256" key="1">
    <source>
        <dbReference type="ARBA" id="ARBA00038376"/>
    </source>
</evidence>
<dbReference type="GO" id="GO:0042602">
    <property type="term" value="F:riboflavin reductase (NADPH) activity"/>
    <property type="evidence" value="ECO:0007669"/>
    <property type="project" value="TreeGrafter"/>
</dbReference>
<dbReference type="EMBL" id="MU853668">
    <property type="protein sequence ID" value="KAK4139353.1"/>
    <property type="molecule type" value="Genomic_DNA"/>
</dbReference>
<proteinExistence type="inferred from homology"/>
<dbReference type="RefSeq" id="XP_062632724.1">
    <property type="nucleotide sequence ID" value="XM_062782352.1"/>
</dbReference>
<organism evidence="3 4">
    <name type="scientific">Dichotomopilus funicola</name>
    <dbReference type="NCBI Taxonomy" id="1934379"/>
    <lineage>
        <taxon>Eukaryota</taxon>
        <taxon>Fungi</taxon>
        <taxon>Dikarya</taxon>
        <taxon>Ascomycota</taxon>
        <taxon>Pezizomycotina</taxon>
        <taxon>Sordariomycetes</taxon>
        <taxon>Sordariomycetidae</taxon>
        <taxon>Sordariales</taxon>
        <taxon>Chaetomiaceae</taxon>
        <taxon>Dichotomopilus</taxon>
    </lineage>
</organism>
<comment type="similarity">
    <text evidence="1">Belongs to the avfA family.</text>
</comment>
<reference evidence="3" key="1">
    <citation type="journal article" date="2023" name="Mol. Phylogenet. Evol.">
        <title>Genome-scale phylogeny and comparative genomics of the fungal order Sordariales.</title>
        <authorList>
            <person name="Hensen N."/>
            <person name="Bonometti L."/>
            <person name="Westerberg I."/>
            <person name="Brannstrom I.O."/>
            <person name="Guillou S."/>
            <person name="Cros-Aarteil S."/>
            <person name="Calhoun S."/>
            <person name="Haridas S."/>
            <person name="Kuo A."/>
            <person name="Mondo S."/>
            <person name="Pangilinan J."/>
            <person name="Riley R."/>
            <person name="LaButti K."/>
            <person name="Andreopoulos B."/>
            <person name="Lipzen A."/>
            <person name="Chen C."/>
            <person name="Yan M."/>
            <person name="Daum C."/>
            <person name="Ng V."/>
            <person name="Clum A."/>
            <person name="Steindorff A."/>
            <person name="Ohm R.A."/>
            <person name="Martin F."/>
            <person name="Silar P."/>
            <person name="Natvig D.O."/>
            <person name="Lalanne C."/>
            <person name="Gautier V."/>
            <person name="Ament-Velasquez S.L."/>
            <person name="Kruys A."/>
            <person name="Hutchinson M.I."/>
            <person name="Powell A.J."/>
            <person name="Barry K."/>
            <person name="Miller A.N."/>
            <person name="Grigoriev I.V."/>
            <person name="Debuchy R."/>
            <person name="Gladieux P."/>
            <person name="Hiltunen Thoren M."/>
            <person name="Johannesson H."/>
        </authorList>
    </citation>
    <scope>NUCLEOTIDE SEQUENCE</scope>
    <source>
        <strain evidence="3">CBS 141.50</strain>
    </source>
</reference>
<name>A0AAN6UUB2_9PEZI</name>
<dbReference type="Proteomes" id="UP001302676">
    <property type="component" value="Unassembled WGS sequence"/>
</dbReference>
<evidence type="ECO:0000256" key="2">
    <source>
        <dbReference type="SAM" id="MobiDB-lite"/>
    </source>
</evidence>
<dbReference type="PANTHER" id="PTHR43355">
    <property type="entry name" value="FLAVIN REDUCTASE (NADPH)"/>
    <property type="match status" value="1"/>
</dbReference>
<sequence length="294" mass="31344">MAKTILFLGATGGVGLSALRRALSAGHTCIALCRTPSNLTSQLPADLVPSESTTNNTSTNTNNNTNLHIITGNAHDPAAVTRCFSTVPSPIDTIVFSLGAYPTLRGMSDPHVCEKGMGVLLDVLRAQRAQRDNSVNNTTQKEDQTSNYQPPHLIAISTTGISSLGRDIPLLVVPLYKVGLHTAHEDKRGMERLVIAAGTSSLSSHHSSKGGQREGEGKGEGLVRFTLIRGSLYTSGPETEGLVRVGVEDVGKGVVEKRELGYTISREDVGKWVWEECIKVEGGQWVGKAVGVTY</sequence>
<protein>
    <recommendedName>
        <fullName evidence="5">NAD(P)-binding domain-containing protein</fullName>
    </recommendedName>
</protein>
<comment type="caution">
    <text evidence="3">The sequence shown here is derived from an EMBL/GenBank/DDBJ whole genome shotgun (WGS) entry which is preliminary data.</text>
</comment>
<dbReference type="PANTHER" id="PTHR43355:SF2">
    <property type="entry name" value="FLAVIN REDUCTASE (NADPH)"/>
    <property type="match status" value="1"/>
</dbReference>
<keyword evidence="4" id="KW-1185">Reference proteome</keyword>
<evidence type="ECO:0008006" key="5">
    <source>
        <dbReference type="Google" id="ProtNLM"/>
    </source>
</evidence>
<evidence type="ECO:0000313" key="4">
    <source>
        <dbReference type="Proteomes" id="UP001302676"/>
    </source>
</evidence>
<dbReference type="GO" id="GO:0004074">
    <property type="term" value="F:biliverdin reductase [NAD(P)H] activity"/>
    <property type="evidence" value="ECO:0007669"/>
    <property type="project" value="TreeGrafter"/>
</dbReference>